<organism evidence="1 2">
    <name type="scientific">Enterococcus ureilyticus</name>
    <dbReference type="NCBI Taxonomy" id="1131292"/>
    <lineage>
        <taxon>Bacteria</taxon>
        <taxon>Bacillati</taxon>
        <taxon>Bacillota</taxon>
        <taxon>Bacilli</taxon>
        <taxon>Lactobacillales</taxon>
        <taxon>Enterococcaceae</taxon>
        <taxon>Enterococcus</taxon>
    </lineage>
</organism>
<dbReference type="EMBL" id="MIKC01000039">
    <property type="protein sequence ID" value="OEG21487.1"/>
    <property type="molecule type" value="Genomic_DNA"/>
</dbReference>
<sequence length="130" mass="15133">MKKATITKTVDLLDGGCNVCGIIENENYTLIIDEKSILLDELTVNSLVTAIALNNGYKREYEIDVLDDYTLYKKEDYQVRMKEEYDFLTYANETIKIETKDQILDKKELITKVNEITIRLFGIEELMLCF</sequence>
<evidence type="ECO:0000313" key="2">
    <source>
        <dbReference type="Proteomes" id="UP000094469"/>
    </source>
</evidence>
<accession>A0A1E5H955</accession>
<dbReference type="AlphaFoldDB" id="A0A1E5H955"/>
<dbReference type="InterPro" id="IPR032080">
    <property type="entry name" value="DUF4809"/>
</dbReference>
<name>A0A1E5H955_9ENTE</name>
<gene>
    <name evidence="1" type="ORF">BCR24_06335</name>
</gene>
<proteinExistence type="predicted"/>
<dbReference type="Pfam" id="PF16067">
    <property type="entry name" value="DUF4809"/>
    <property type="match status" value="1"/>
</dbReference>
<reference evidence="2" key="1">
    <citation type="submission" date="2016-09" db="EMBL/GenBank/DDBJ databases">
        <authorList>
            <person name="Gulvik C.A."/>
        </authorList>
    </citation>
    <scope>NUCLEOTIDE SEQUENCE [LARGE SCALE GENOMIC DNA]</scope>
    <source>
        <strain evidence="2">LMG 26676</strain>
    </source>
</reference>
<keyword evidence="2" id="KW-1185">Reference proteome</keyword>
<protein>
    <submittedName>
        <fullName evidence="1">DUF4809 domain-containing protein</fullName>
    </submittedName>
</protein>
<evidence type="ECO:0000313" key="1">
    <source>
        <dbReference type="EMBL" id="OEG21487.1"/>
    </source>
</evidence>
<dbReference type="RefSeq" id="WP_069640884.1">
    <property type="nucleotide sequence ID" value="NZ_JAFBEZ010000005.1"/>
</dbReference>
<dbReference type="OrthoDB" id="2199695at2"/>
<comment type="caution">
    <text evidence="1">The sequence shown here is derived from an EMBL/GenBank/DDBJ whole genome shotgun (WGS) entry which is preliminary data.</text>
</comment>
<dbReference type="Proteomes" id="UP000094469">
    <property type="component" value="Unassembled WGS sequence"/>
</dbReference>